<feature type="compositionally biased region" description="Acidic residues" evidence="1">
    <location>
        <begin position="1331"/>
        <end position="1356"/>
    </location>
</feature>
<dbReference type="EMBL" id="CACVBS010000066">
    <property type="protein sequence ID" value="CAA7268125.1"/>
    <property type="molecule type" value="Genomic_DNA"/>
</dbReference>
<gene>
    <name evidence="2" type="ORF">AAE3_LOCUS10352</name>
</gene>
<protein>
    <recommendedName>
        <fullName evidence="4">CxC2-like cysteine cluster KDZ transposase-associated domain-containing protein</fullName>
    </recommendedName>
</protein>
<name>A0A8S0W305_CYCAE</name>
<proteinExistence type="predicted"/>
<evidence type="ECO:0008006" key="4">
    <source>
        <dbReference type="Google" id="ProtNLM"/>
    </source>
</evidence>
<evidence type="ECO:0000313" key="3">
    <source>
        <dbReference type="Proteomes" id="UP000467700"/>
    </source>
</evidence>
<keyword evidence="3" id="KW-1185">Reference proteome</keyword>
<dbReference type="Proteomes" id="UP000467700">
    <property type="component" value="Unassembled WGS sequence"/>
</dbReference>
<feature type="compositionally biased region" description="Low complexity" evidence="1">
    <location>
        <begin position="332"/>
        <end position="365"/>
    </location>
</feature>
<feature type="compositionally biased region" description="Basic and acidic residues" evidence="1">
    <location>
        <begin position="312"/>
        <end position="325"/>
    </location>
</feature>
<feature type="region of interest" description="Disordered" evidence="1">
    <location>
        <begin position="1"/>
        <end position="35"/>
    </location>
</feature>
<dbReference type="Pfam" id="PF18758">
    <property type="entry name" value="KDZ"/>
    <property type="match status" value="1"/>
</dbReference>
<feature type="region of interest" description="Disordered" evidence="1">
    <location>
        <begin position="49"/>
        <end position="173"/>
    </location>
</feature>
<feature type="compositionally biased region" description="Low complexity" evidence="1">
    <location>
        <begin position="140"/>
        <end position="173"/>
    </location>
</feature>
<sequence length="1356" mass="149968">MHWRHSVGRQRNGWGNGPYLPANRRHSRNSPNRDQRCSTSLIVVFLPHPSLQSNPETQRKNRVHVNNDATKRLSPSPCDRDPLVHHHPLAHHRSLDQADDGNGRHKTTRAGTGRGRGHDKGGGTTRAGAQQGQGHDEGRGTTTTTEGTTTTGDTTTTKGDTTTMGDTTTTKGDTTTTAMAMRERQRRWRRGHPSPPPLPLVHPLSSASPCLALSPTSSASHPFALTHSRPLARLSLSPSRPRPLALTLLPPPSCLRPLAHLSLLPASPLLSHDDDDDGRRTITAGKGRRRWAEDDEGGQRTTKAGRGRRRRAEGDNGRHDDDDGGGHPLCVALSPSSIARSPSASPSSTPRSPSASPSPSRPLALSPSLLSPSLLSPLSSCLLPLALLPLALSFAFALSPLVHPRPPLSPPRPFAHLALSPTHPLTLSPIRPPRPPLACSPSRPFALSPIRPRPFAHSTASPSHLSPSRHLVRLALPPFRPLAACTSARRREHEENGFRTAPIERSVQDDFDLWAVAKSWAPIDDPNYTLDSTDNLYNKVLECEMCREGHMLCGEISITRSISTNYYSRQEEGIFVALPAALIALRAMRMFQKWEGSIFVKTSLKDLGLKIQLNHSGSFCSNPILCHWRHLHLLKRGSHGHDPCGTEQTEPGALALQCPSCPHPGINLPPGFESVAADEKYLYMKFICMDANFWLKNQLVSNYSQDPGLGVGWAYMLPCLPYEQYVLSCMKDEDISTCVRLQVLAQAHTKNTKGLQYTRVGGAFCGRSEMILPQGVGNLQKGEHYANMDFIFGSVLATVFLPLVLISYDITCQWFVNLKKRVDEHWPESLRVPEGTKLIPAIPKLHEPMHEATNHQVFLLNFIPGVGKSDLETPECVWSAHNALGNSTKTQAPGSRQDTLDDNFQFWNWRKYTEAHHGLMETLEAVVVNKWEKTCLQWEKDPFLKTKPNPYHMASTTLTEAQVQKELNEEEQQHLAAGATPLHATTASLFITLGLELEETQAWEKLVPIYLPGILQYQADLQAMNPSLCAAPGYPEDSKLWLPSAVDTQARPRVCLDGLPEIEEKLRTAQCHNALEGIRTILTIKSRMVAFKNKNVRGQREGTRSCVVIDRVHERARAATEKYRAARAVKLVLSGPGDWVQELQELADGDIRGYQDPNCLGPCPGRRGTLEDNLIADGAGDSRAPTEEPPELTLFNEERTRQDGTGETRRTLCWIWLTKSRSPKPNDANNNILSSEWAKSQAQATHSKEEVLLLCEEMRRTLEYLTWKAKQWRSQAKACTLSADLSEGLNAYALGQALIQDRLASAFRALWKCPLEDSLDDIHNATLLHPDDDEADGNEDVNEDADGNVSDGDERE</sequence>
<reference evidence="2 3" key="1">
    <citation type="submission" date="2020-01" db="EMBL/GenBank/DDBJ databases">
        <authorList>
            <person name="Gupta K D."/>
        </authorList>
    </citation>
    <scope>NUCLEOTIDE SEQUENCE [LARGE SCALE GENOMIC DNA]</scope>
</reference>
<dbReference type="InterPro" id="IPR040521">
    <property type="entry name" value="KDZ"/>
</dbReference>
<accession>A0A8S0W305</accession>
<comment type="caution">
    <text evidence="2">The sequence shown here is derived from an EMBL/GenBank/DDBJ whole genome shotgun (WGS) entry which is preliminary data.</text>
</comment>
<organism evidence="2 3">
    <name type="scientific">Cyclocybe aegerita</name>
    <name type="common">Black poplar mushroom</name>
    <name type="synonym">Agrocybe aegerita</name>
    <dbReference type="NCBI Taxonomy" id="1973307"/>
    <lineage>
        <taxon>Eukaryota</taxon>
        <taxon>Fungi</taxon>
        <taxon>Dikarya</taxon>
        <taxon>Basidiomycota</taxon>
        <taxon>Agaricomycotina</taxon>
        <taxon>Agaricomycetes</taxon>
        <taxon>Agaricomycetidae</taxon>
        <taxon>Agaricales</taxon>
        <taxon>Agaricineae</taxon>
        <taxon>Bolbitiaceae</taxon>
        <taxon>Cyclocybe</taxon>
    </lineage>
</organism>
<feature type="region of interest" description="Disordered" evidence="1">
    <location>
        <begin position="1326"/>
        <end position="1356"/>
    </location>
</feature>
<evidence type="ECO:0000313" key="2">
    <source>
        <dbReference type="EMBL" id="CAA7268125.1"/>
    </source>
</evidence>
<feature type="region of interest" description="Disordered" evidence="1">
    <location>
        <begin position="267"/>
        <end position="365"/>
    </location>
</feature>
<evidence type="ECO:0000256" key="1">
    <source>
        <dbReference type="SAM" id="MobiDB-lite"/>
    </source>
</evidence>
<dbReference type="OrthoDB" id="2682806at2759"/>